<accession>I4AFR6</accession>
<evidence type="ECO:0000313" key="2">
    <source>
        <dbReference type="EMBL" id="AFM02801.1"/>
    </source>
</evidence>
<keyword evidence="1" id="KW-0812">Transmembrane</keyword>
<dbReference type="AlphaFoldDB" id="I4AFR6"/>
<name>I4AFR6_BERLS</name>
<feature type="transmembrane region" description="Helical" evidence="1">
    <location>
        <begin position="53"/>
        <end position="73"/>
    </location>
</feature>
<organism evidence="2 3">
    <name type="scientific">Bernardetia litoralis (strain ATCC 23117 / DSM 6794 / NBRC 15988 / NCIMB 1366 / Fx l1 / Sio-4)</name>
    <name type="common">Flexibacter litoralis</name>
    <dbReference type="NCBI Taxonomy" id="880071"/>
    <lineage>
        <taxon>Bacteria</taxon>
        <taxon>Pseudomonadati</taxon>
        <taxon>Bacteroidota</taxon>
        <taxon>Cytophagia</taxon>
        <taxon>Cytophagales</taxon>
        <taxon>Bernardetiaceae</taxon>
        <taxon>Bernardetia</taxon>
    </lineage>
</organism>
<keyword evidence="1" id="KW-0472">Membrane</keyword>
<protein>
    <submittedName>
        <fullName evidence="2">Uncharacterized protein</fullName>
    </submittedName>
</protein>
<evidence type="ECO:0000313" key="3">
    <source>
        <dbReference type="Proteomes" id="UP000006054"/>
    </source>
</evidence>
<evidence type="ECO:0000256" key="1">
    <source>
        <dbReference type="SAM" id="Phobius"/>
    </source>
</evidence>
<reference evidence="3" key="1">
    <citation type="submission" date="2012-06" db="EMBL/GenBank/DDBJ databases">
        <title>The complete genome of Flexibacter litoralis DSM 6794.</title>
        <authorList>
            <person name="Lucas S."/>
            <person name="Copeland A."/>
            <person name="Lapidus A."/>
            <person name="Glavina del Rio T."/>
            <person name="Dalin E."/>
            <person name="Tice H."/>
            <person name="Bruce D."/>
            <person name="Goodwin L."/>
            <person name="Pitluck S."/>
            <person name="Peters L."/>
            <person name="Ovchinnikova G."/>
            <person name="Lu M."/>
            <person name="Kyrpides N."/>
            <person name="Mavromatis K."/>
            <person name="Ivanova N."/>
            <person name="Brettin T."/>
            <person name="Detter J.C."/>
            <person name="Han C."/>
            <person name="Larimer F."/>
            <person name="Land M."/>
            <person name="Hauser L."/>
            <person name="Markowitz V."/>
            <person name="Cheng J.-F."/>
            <person name="Hugenholtz P."/>
            <person name="Woyke T."/>
            <person name="Wu D."/>
            <person name="Spring S."/>
            <person name="Lang E."/>
            <person name="Kopitz M."/>
            <person name="Brambilla E."/>
            <person name="Klenk H.-P."/>
            <person name="Eisen J.A."/>
        </authorList>
    </citation>
    <scope>NUCLEOTIDE SEQUENCE [LARGE SCALE GENOMIC DNA]</scope>
    <source>
        <strain evidence="3">ATCC 23117 / DSM 6794 / NBRC 15988 / NCIMB 1366 / Sio-4</strain>
    </source>
</reference>
<dbReference type="STRING" id="880071.Fleli_0314"/>
<dbReference type="HOGENOM" id="CLU_1774665_0_0_10"/>
<dbReference type="EMBL" id="CP003345">
    <property type="protein sequence ID" value="AFM02801.1"/>
    <property type="molecule type" value="Genomic_DNA"/>
</dbReference>
<dbReference type="KEGG" id="fli:Fleli_0314"/>
<dbReference type="Proteomes" id="UP000006054">
    <property type="component" value="Chromosome"/>
</dbReference>
<sequence length="146" mass="17274">MKKEALTKEDKIILKKQGFSFFYFLIMFFCLQLWGYYIYYFKESYFDNYGRSYLLGLFVLVLIGIVGTGIFISSKTEFYSGYKLVFIGNITSKEIIDNNGISYHFFMKEEEFTVSKDDYEKYKRGQKVRIEVSSVLKQTIRVSAIN</sequence>
<dbReference type="RefSeq" id="WP_014796264.1">
    <property type="nucleotide sequence ID" value="NC_018018.1"/>
</dbReference>
<feature type="transmembrane region" description="Helical" evidence="1">
    <location>
        <begin position="21"/>
        <end position="41"/>
    </location>
</feature>
<proteinExistence type="predicted"/>
<gene>
    <name evidence="2" type="ordered locus">Fleli_0314</name>
</gene>
<keyword evidence="1" id="KW-1133">Transmembrane helix</keyword>
<keyword evidence="3" id="KW-1185">Reference proteome</keyword>